<organism evidence="2">
    <name type="scientific">Tanacetum cinerariifolium</name>
    <name type="common">Dalmatian daisy</name>
    <name type="synonym">Chrysanthemum cinerariifolium</name>
    <dbReference type="NCBI Taxonomy" id="118510"/>
    <lineage>
        <taxon>Eukaryota</taxon>
        <taxon>Viridiplantae</taxon>
        <taxon>Streptophyta</taxon>
        <taxon>Embryophyta</taxon>
        <taxon>Tracheophyta</taxon>
        <taxon>Spermatophyta</taxon>
        <taxon>Magnoliopsida</taxon>
        <taxon>eudicotyledons</taxon>
        <taxon>Gunneridae</taxon>
        <taxon>Pentapetalae</taxon>
        <taxon>asterids</taxon>
        <taxon>campanulids</taxon>
        <taxon>Asterales</taxon>
        <taxon>Asteraceae</taxon>
        <taxon>Asteroideae</taxon>
        <taxon>Anthemideae</taxon>
        <taxon>Anthemidinae</taxon>
        <taxon>Tanacetum</taxon>
    </lineage>
</organism>
<sequence length="161" mass="17291">MSQFRQITHTHTYVVPFHTRKLLTTLRVNSPSFSGMIVPLFDTMLVQQGEGSDQDRATIAKSSTLPYDSAPRVSSPAADEGTQEIKITRLKARVKLLEDKQGVAAEGSRDDAPIKGRNLDEGEATAERASDDTEEMATVLTSMDAATVLARGAAEVPTGSG</sequence>
<accession>A0A699RUY8</accession>
<comment type="caution">
    <text evidence="2">The sequence shown here is derived from an EMBL/GenBank/DDBJ whole genome shotgun (WGS) entry which is preliminary data.</text>
</comment>
<evidence type="ECO:0000256" key="1">
    <source>
        <dbReference type="SAM" id="MobiDB-lite"/>
    </source>
</evidence>
<feature type="compositionally biased region" description="Basic and acidic residues" evidence="1">
    <location>
        <begin position="102"/>
        <end position="131"/>
    </location>
</feature>
<gene>
    <name evidence="2" type="ORF">Tci_862215</name>
</gene>
<name>A0A699RUY8_TANCI</name>
<proteinExistence type="predicted"/>
<evidence type="ECO:0000313" key="2">
    <source>
        <dbReference type="EMBL" id="GFC90245.1"/>
    </source>
</evidence>
<feature type="region of interest" description="Disordered" evidence="1">
    <location>
        <begin position="55"/>
        <end position="82"/>
    </location>
</feature>
<dbReference type="AlphaFoldDB" id="A0A699RUY8"/>
<dbReference type="EMBL" id="BKCJ011125251">
    <property type="protein sequence ID" value="GFC90245.1"/>
    <property type="molecule type" value="Genomic_DNA"/>
</dbReference>
<reference evidence="2" key="1">
    <citation type="journal article" date="2019" name="Sci. Rep.">
        <title>Draft genome of Tanacetum cinerariifolium, the natural source of mosquito coil.</title>
        <authorList>
            <person name="Yamashiro T."/>
            <person name="Shiraishi A."/>
            <person name="Satake H."/>
            <person name="Nakayama K."/>
        </authorList>
    </citation>
    <scope>NUCLEOTIDE SEQUENCE</scope>
</reference>
<feature type="region of interest" description="Disordered" evidence="1">
    <location>
        <begin position="102"/>
        <end position="133"/>
    </location>
</feature>
<protein>
    <submittedName>
        <fullName evidence="2">Uncharacterized protein</fullName>
    </submittedName>
</protein>
<feature type="non-terminal residue" evidence="2">
    <location>
        <position position="161"/>
    </location>
</feature>